<organism evidence="1 2">
    <name type="scientific">Ohtaekwangia koreensis</name>
    <dbReference type="NCBI Taxonomy" id="688867"/>
    <lineage>
        <taxon>Bacteria</taxon>
        <taxon>Pseudomonadati</taxon>
        <taxon>Bacteroidota</taxon>
        <taxon>Cytophagia</taxon>
        <taxon>Cytophagales</taxon>
        <taxon>Fulvivirgaceae</taxon>
        <taxon>Ohtaekwangia</taxon>
    </lineage>
</organism>
<gene>
    <name evidence="1" type="ORF">SAMN05660236_1007</name>
</gene>
<reference evidence="1 2" key="1">
    <citation type="submission" date="2017-02" db="EMBL/GenBank/DDBJ databases">
        <authorList>
            <person name="Peterson S.W."/>
        </authorList>
    </citation>
    <scope>NUCLEOTIDE SEQUENCE [LARGE SCALE GENOMIC DNA]</scope>
    <source>
        <strain evidence="1 2">DSM 25262</strain>
    </source>
</reference>
<keyword evidence="2" id="KW-1185">Reference proteome</keyword>
<dbReference type="STRING" id="688867.SAMN05660236_1007"/>
<name>A0A1T5JDW8_9BACT</name>
<dbReference type="EMBL" id="FUZU01000001">
    <property type="protein sequence ID" value="SKC49544.1"/>
    <property type="molecule type" value="Genomic_DNA"/>
</dbReference>
<evidence type="ECO:0000313" key="1">
    <source>
        <dbReference type="EMBL" id="SKC49544.1"/>
    </source>
</evidence>
<evidence type="ECO:0000313" key="2">
    <source>
        <dbReference type="Proteomes" id="UP000190961"/>
    </source>
</evidence>
<protein>
    <submittedName>
        <fullName evidence="1">Uncharacterized protein</fullName>
    </submittedName>
</protein>
<proteinExistence type="predicted"/>
<dbReference type="RefSeq" id="WP_079685586.1">
    <property type="nucleotide sequence ID" value="NZ_FUZU01000001.1"/>
</dbReference>
<dbReference type="Proteomes" id="UP000190961">
    <property type="component" value="Unassembled WGS sequence"/>
</dbReference>
<dbReference type="AlphaFoldDB" id="A0A1T5JDW8"/>
<sequence length="123" mass="14046">MTYSEKLEGTKINYPFDEWYEAYNSGLDQYTDENCDRAKIILDNLIEKLISLEETAPEEEKIGLFEEAVELLNILNEENDGSLIETSESKHLYALFDQIAIAAGLNPEKYGEGKGIASEWSEW</sequence>
<dbReference type="OrthoDB" id="9182697at2"/>
<accession>A0A1T5JDW8</accession>